<protein>
    <submittedName>
        <fullName evidence="1">Uncharacterized protein</fullName>
    </submittedName>
</protein>
<accession>A0ABS3C7J3</accession>
<sequence>MAEIESLVGRALLGFGNAEFLLDHLLYKIGLTQSKFEFMGNINTGVKMKEYRAKVAESGFDKTEELIELMDEVDCFRELRNSLAHSMILKSMSNEELYIKHRFKSSKTGVQRFTESFTRAELERQIQEFSETRRRLNGMLREYQV</sequence>
<gene>
    <name evidence="1" type="ORF">J0A68_19150</name>
</gene>
<evidence type="ECO:0000313" key="1">
    <source>
        <dbReference type="EMBL" id="MBN7813080.1"/>
    </source>
</evidence>
<comment type="caution">
    <text evidence="1">The sequence shown here is derived from an EMBL/GenBank/DDBJ whole genome shotgun (WGS) entry which is preliminary data.</text>
</comment>
<name>A0ABS3C7J3_9BACT</name>
<dbReference type="Proteomes" id="UP000664317">
    <property type="component" value="Unassembled WGS sequence"/>
</dbReference>
<keyword evidence="2" id="KW-1185">Reference proteome</keyword>
<dbReference type="RefSeq" id="WP_206579857.1">
    <property type="nucleotide sequence ID" value="NZ_JAFKCT010000010.1"/>
</dbReference>
<reference evidence="1 2" key="1">
    <citation type="submission" date="2021-03" db="EMBL/GenBank/DDBJ databases">
        <title>novel species isolated from a fishpond in China.</title>
        <authorList>
            <person name="Lu H."/>
            <person name="Cai Z."/>
        </authorList>
    </citation>
    <scope>NUCLEOTIDE SEQUENCE [LARGE SCALE GENOMIC DNA]</scope>
    <source>
        <strain evidence="1 2">H41</strain>
    </source>
</reference>
<proteinExistence type="predicted"/>
<evidence type="ECO:0000313" key="2">
    <source>
        <dbReference type="Proteomes" id="UP000664317"/>
    </source>
</evidence>
<organism evidence="1 2">
    <name type="scientific">Algoriphagus oliviformis</name>
    <dbReference type="NCBI Taxonomy" id="2811231"/>
    <lineage>
        <taxon>Bacteria</taxon>
        <taxon>Pseudomonadati</taxon>
        <taxon>Bacteroidota</taxon>
        <taxon>Cytophagia</taxon>
        <taxon>Cytophagales</taxon>
        <taxon>Cyclobacteriaceae</taxon>
        <taxon>Algoriphagus</taxon>
    </lineage>
</organism>
<dbReference type="EMBL" id="JAFKCT010000010">
    <property type="protein sequence ID" value="MBN7813080.1"/>
    <property type="molecule type" value="Genomic_DNA"/>
</dbReference>